<proteinExistence type="predicted"/>
<keyword evidence="4" id="KW-1185">Reference proteome</keyword>
<dbReference type="EnsemblPlants" id="OGLUM09G19860.1">
    <property type="protein sequence ID" value="OGLUM09G19860.1"/>
    <property type="gene ID" value="OGLUM09G19860"/>
</dbReference>
<protein>
    <submittedName>
        <fullName evidence="3">Uncharacterized protein</fullName>
    </submittedName>
</protein>
<organism evidence="3">
    <name type="scientific">Oryza glumipatula</name>
    <dbReference type="NCBI Taxonomy" id="40148"/>
    <lineage>
        <taxon>Eukaryota</taxon>
        <taxon>Viridiplantae</taxon>
        <taxon>Streptophyta</taxon>
        <taxon>Embryophyta</taxon>
        <taxon>Tracheophyta</taxon>
        <taxon>Spermatophyta</taxon>
        <taxon>Magnoliopsida</taxon>
        <taxon>Liliopsida</taxon>
        <taxon>Poales</taxon>
        <taxon>Poaceae</taxon>
        <taxon>BOP clade</taxon>
        <taxon>Oryzoideae</taxon>
        <taxon>Oryzeae</taxon>
        <taxon>Oryzinae</taxon>
        <taxon>Oryza</taxon>
    </lineage>
</organism>
<dbReference type="STRING" id="40148.A0A0E0B6F3"/>
<evidence type="ECO:0000256" key="1">
    <source>
        <dbReference type="SAM" id="MobiDB-lite"/>
    </source>
</evidence>
<evidence type="ECO:0000313" key="3">
    <source>
        <dbReference type="EnsemblPlants" id="OGLUM09G19860.1"/>
    </source>
</evidence>
<sequence length="86" mass="9433">MAGGGVADHRRIRTGGVSRRREKRAKLEASIKANLTVQVYVRMAGAVMAYLAFTWSSIVLLGGYVSSLQRKDFQCLTVITVIEATM</sequence>
<dbReference type="Gramene" id="OGLUM09G19860.1">
    <property type="protein sequence ID" value="OGLUM09G19860.1"/>
    <property type="gene ID" value="OGLUM09G19860"/>
</dbReference>
<evidence type="ECO:0000313" key="4">
    <source>
        <dbReference type="Proteomes" id="UP000026961"/>
    </source>
</evidence>
<feature type="compositionally biased region" description="Basic residues" evidence="1">
    <location>
        <begin position="10"/>
        <end position="21"/>
    </location>
</feature>
<name>A0A0E0B6F3_9ORYZ</name>
<feature type="region of interest" description="Disordered" evidence="1">
    <location>
        <begin position="1"/>
        <end position="21"/>
    </location>
</feature>
<accession>A0A0E0B6F3</accession>
<keyword evidence="2" id="KW-0472">Membrane</keyword>
<dbReference type="AlphaFoldDB" id="A0A0E0B6F3"/>
<keyword evidence="2" id="KW-1133">Transmembrane helix</keyword>
<evidence type="ECO:0000256" key="2">
    <source>
        <dbReference type="SAM" id="Phobius"/>
    </source>
</evidence>
<reference evidence="3" key="2">
    <citation type="submission" date="2018-05" db="EMBL/GenBank/DDBJ databases">
        <title>OgluRS3 (Oryza glumaepatula Reference Sequence Version 3).</title>
        <authorList>
            <person name="Zhang J."/>
            <person name="Kudrna D."/>
            <person name="Lee S."/>
            <person name="Talag J."/>
            <person name="Welchert J."/>
            <person name="Wing R.A."/>
        </authorList>
    </citation>
    <scope>NUCLEOTIDE SEQUENCE [LARGE SCALE GENOMIC DNA]</scope>
</reference>
<dbReference type="Proteomes" id="UP000026961">
    <property type="component" value="Chromosome 9"/>
</dbReference>
<reference evidence="3" key="1">
    <citation type="submission" date="2015-04" db="UniProtKB">
        <authorList>
            <consortium name="EnsemblPlants"/>
        </authorList>
    </citation>
    <scope>IDENTIFICATION</scope>
</reference>
<feature type="transmembrane region" description="Helical" evidence="2">
    <location>
        <begin position="39"/>
        <end position="61"/>
    </location>
</feature>
<dbReference type="HOGENOM" id="CLU_161660_1_0_1"/>
<keyword evidence="2" id="KW-0812">Transmembrane</keyword>